<organism evidence="1 2">
    <name type="scientific">Diphasiastrum complanatum</name>
    <name type="common">Issler's clubmoss</name>
    <name type="synonym">Lycopodium complanatum</name>
    <dbReference type="NCBI Taxonomy" id="34168"/>
    <lineage>
        <taxon>Eukaryota</taxon>
        <taxon>Viridiplantae</taxon>
        <taxon>Streptophyta</taxon>
        <taxon>Embryophyta</taxon>
        <taxon>Tracheophyta</taxon>
        <taxon>Lycopodiopsida</taxon>
        <taxon>Lycopodiales</taxon>
        <taxon>Lycopodiaceae</taxon>
        <taxon>Lycopodioideae</taxon>
        <taxon>Diphasiastrum</taxon>
    </lineage>
</organism>
<sequence>MAMGSLTLTHQLQTLRCPLLAPSLPMPSSSISLLIHCCCHDPAQTGPAPQARLPKAQSLLESLKSLRISSLDREMADPHDDPGFGQRTVSLFWDLDNKPPKVRPYDVAQKLRTVAGRFGTVVEMVAYANRHAFNYVPQWVRDERKERRVMDVLETKGVVVPSESYACGLCGRKCKTNFDLKKHFKQLHQRERQKRMTRLNMLKGKRKTKFRERISDKETRYMDASRTLVLPKVGYGLAAELRRAGVYVRTVEDKPQAADIALQKQITASFTKGLDYLCLVSDDTDFAEVLRTARARNFSIIVVGETPALRKFADVWLSWGDLALGKPQIAAIETSRRLTETENSVQDLEPELEDDDVWTRSFAHSSDYKINNNYNLSGENASHTSYRRAQVSAFSEDEDEFLEEEEEEEEFWEDGNLADGMDNN</sequence>
<dbReference type="EMBL" id="CM055099">
    <property type="protein sequence ID" value="KAJ7546168.1"/>
    <property type="molecule type" value="Genomic_DNA"/>
</dbReference>
<proteinExistence type="predicted"/>
<protein>
    <submittedName>
        <fullName evidence="1">Uncharacterized protein</fullName>
    </submittedName>
</protein>
<dbReference type="Proteomes" id="UP001162992">
    <property type="component" value="Chromosome 8"/>
</dbReference>
<accession>A0ACC2CVX6</accession>
<reference evidence="2" key="1">
    <citation type="journal article" date="2024" name="Proc. Natl. Acad. Sci. U.S.A.">
        <title>Extraordinary preservation of gene collinearity over three hundred million years revealed in homosporous lycophytes.</title>
        <authorList>
            <person name="Li C."/>
            <person name="Wickell D."/>
            <person name="Kuo L.Y."/>
            <person name="Chen X."/>
            <person name="Nie B."/>
            <person name="Liao X."/>
            <person name="Peng D."/>
            <person name="Ji J."/>
            <person name="Jenkins J."/>
            <person name="Williams M."/>
            <person name="Shu S."/>
            <person name="Plott C."/>
            <person name="Barry K."/>
            <person name="Rajasekar S."/>
            <person name="Grimwood J."/>
            <person name="Han X."/>
            <person name="Sun S."/>
            <person name="Hou Z."/>
            <person name="He W."/>
            <person name="Dai G."/>
            <person name="Sun C."/>
            <person name="Schmutz J."/>
            <person name="Leebens-Mack J.H."/>
            <person name="Li F.W."/>
            <person name="Wang L."/>
        </authorList>
    </citation>
    <scope>NUCLEOTIDE SEQUENCE [LARGE SCALE GENOMIC DNA]</scope>
    <source>
        <strain evidence="2">cv. PW_Plant_1</strain>
    </source>
</reference>
<evidence type="ECO:0000313" key="1">
    <source>
        <dbReference type="EMBL" id="KAJ7546168.1"/>
    </source>
</evidence>
<evidence type="ECO:0000313" key="2">
    <source>
        <dbReference type="Proteomes" id="UP001162992"/>
    </source>
</evidence>
<gene>
    <name evidence="1" type="ORF">O6H91_08G028000</name>
</gene>
<keyword evidence="2" id="KW-1185">Reference proteome</keyword>
<name>A0ACC2CVX6_DIPCM</name>
<comment type="caution">
    <text evidence="1">The sequence shown here is derived from an EMBL/GenBank/DDBJ whole genome shotgun (WGS) entry which is preliminary data.</text>
</comment>